<evidence type="ECO:0000313" key="2">
    <source>
        <dbReference type="Proteomes" id="UP001432322"/>
    </source>
</evidence>
<reference evidence="1" key="1">
    <citation type="submission" date="2023-10" db="EMBL/GenBank/DDBJ databases">
        <title>Genome assembly of Pristionchus species.</title>
        <authorList>
            <person name="Yoshida K."/>
            <person name="Sommer R.J."/>
        </authorList>
    </citation>
    <scope>NUCLEOTIDE SEQUENCE</scope>
    <source>
        <strain evidence="1">RS5133</strain>
    </source>
</reference>
<protein>
    <submittedName>
        <fullName evidence="1">Uncharacterized protein</fullName>
    </submittedName>
</protein>
<sequence length="125" mass="15186">MGGEDLWLIIVFRNHQVGHKERLHLQLWHTYNERDFPYNEKAAYNPNRPWNRKGLWQPLYACRGIFTKGDWIQPLFPRRKEFYSEQQHVAFDLLIQQKNAGSEWPELTQIYPPKFESKSEDEIQR</sequence>
<dbReference type="AlphaFoldDB" id="A0AAV5WCF7"/>
<dbReference type="Proteomes" id="UP001432322">
    <property type="component" value="Unassembled WGS sequence"/>
</dbReference>
<organism evidence="1 2">
    <name type="scientific">Pristionchus fissidentatus</name>
    <dbReference type="NCBI Taxonomy" id="1538716"/>
    <lineage>
        <taxon>Eukaryota</taxon>
        <taxon>Metazoa</taxon>
        <taxon>Ecdysozoa</taxon>
        <taxon>Nematoda</taxon>
        <taxon>Chromadorea</taxon>
        <taxon>Rhabditida</taxon>
        <taxon>Rhabditina</taxon>
        <taxon>Diplogasteromorpha</taxon>
        <taxon>Diplogasteroidea</taxon>
        <taxon>Neodiplogasteridae</taxon>
        <taxon>Pristionchus</taxon>
    </lineage>
</organism>
<dbReference type="EMBL" id="BTSY01000005">
    <property type="protein sequence ID" value="GMT29956.1"/>
    <property type="molecule type" value="Genomic_DNA"/>
</dbReference>
<evidence type="ECO:0000313" key="1">
    <source>
        <dbReference type="EMBL" id="GMT29956.1"/>
    </source>
</evidence>
<name>A0AAV5WCF7_9BILA</name>
<comment type="caution">
    <text evidence="1">The sequence shown here is derived from an EMBL/GenBank/DDBJ whole genome shotgun (WGS) entry which is preliminary data.</text>
</comment>
<keyword evidence="2" id="KW-1185">Reference proteome</keyword>
<gene>
    <name evidence="1" type="ORF">PFISCL1PPCAC_21253</name>
</gene>
<proteinExistence type="predicted"/>
<accession>A0AAV5WCF7</accession>